<dbReference type="RefSeq" id="WP_259827517.1">
    <property type="nucleotide sequence ID" value="NZ_JANZQH010000002.1"/>
</dbReference>
<organism evidence="2 3">
    <name type="scientific">Chryseobacterium pyrolae</name>
    <dbReference type="NCBI Taxonomy" id="2987481"/>
    <lineage>
        <taxon>Bacteria</taxon>
        <taxon>Pseudomonadati</taxon>
        <taxon>Bacteroidota</taxon>
        <taxon>Flavobacteriia</taxon>
        <taxon>Flavobacteriales</taxon>
        <taxon>Weeksellaceae</taxon>
        <taxon>Chryseobacterium group</taxon>
        <taxon>Chryseobacterium</taxon>
    </lineage>
</organism>
<evidence type="ECO:0000313" key="3">
    <source>
        <dbReference type="Proteomes" id="UP001142057"/>
    </source>
</evidence>
<proteinExistence type="predicted"/>
<keyword evidence="1" id="KW-0812">Transmembrane</keyword>
<evidence type="ECO:0008006" key="4">
    <source>
        <dbReference type="Google" id="ProtNLM"/>
    </source>
</evidence>
<name>A0ABT2IE47_9FLAO</name>
<dbReference type="EMBL" id="JANZQH010000002">
    <property type="protein sequence ID" value="MCT2406643.1"/>
    <property type="molecule type" value="Genomic_DNA"/>
</dbReference>
<keyword evidence="1" id="KW-0472">Membrane</keyword>
<dbReference type="Proteomes" id="UP001142057">
    <property type="component" value="Unassembled WGS sequence"/>
</dbReference>
<protein>
    <recommendedName>
        <fullName evidence="4">DUF304 domain-containing protein</fullName>
    </recommendedName>
</protein>
<gene>
    <name evidence="2" type="ORF">NZD88_03615</name>
</gene>
<keyword evidence="1" id="KW-1133">Transmembrane helix</keyword>
<keyword evidence="3" id="KW-1185">Reference proteome</keyword>
<accession>A0ABT2IE47</accession>
<feature type="transmembrane region" description="Helical" evidence="1">
    <location>
        <begin position="31"/>
        <end position="50"/>
    </location>
</feature>
<evidence type="ECO:0000313" key="2">
    <source>
        <dbReference type="EMBL" id="MCT2406643.1"/>
    </source>
</evidence>
<feature type="transmembrane region" description="Helical" evidence="1">
    <location>
        <begin position="62"/>
        <end position="85"/>
    </location>
</feature>
<comment type="caution">
    <text evidence="2">The sequence shown here is derived from an EMBL/GenBank/DDBJ whole genome shotgun (WGS) entry which is preliminary data.</text>
</comment>
<evidence type="ECO:0000256" key="1">
    <source>
        <dbReference type="SAM" id="Phobius"/>
    </source>
</evidence>
<sequence>MAKKIGNFSIEENEEAVSLHYTLSKKDWLDFVIKLVMAILTLLIGFLFFYKLTSKSIILEVVIGIVFILFGCIFLIDAVSLIIRVKRNIVRVLKKENILVHRKTLFTSDTYKLQDIKAFIVSGKNEQAYFNRKSVRRLYGIIELQLSNNILKPVLIINSKRVFQDSGNISIESEIQNEAKNIVKELNKSIKAKYQFENFKIENF</sequence>
<reference evidence="2" key="1">
    <citation type="submission" date="2022-08" db="EMBL/GenBank/DDBJ databases">
        <title>Chryseobacterium antibioticum,isolated from the rhizosphere soil of Pyrola in Tibet.</title>
        <authorList>
            <person name="Kan Y."/>
        </authorList>
    </citation>
    <scope>NUCLEOTIDE SEQUENCE</scope>
    <source>
        <strain evidence="2">Pc2-12</strain>
    </source>
</reference>